<evidence type="ECO:0000256" key="6">
    <source>
        <dbReference type="ARBA" id="ARBA00022898"/>
    </source>
</evidence>
<dbReference type="Gene3D" id="3.30.470.10">
    <property type="match status" value="1"/>
</dbReference>
<protein>
    <submittedName>
        <fullName evidence="8">Branched-chain amino acid aminotransferase</fullName>
    </submittedName>
</protein>
<evidence type="ECO:0000256" key="4">
    <source>
        <dbReference type="ARBA" id="ARBA00022576"/>
    </source>
</evidence>
<organism evidence="8 9">
    <name type="scientific">Polytolypa hystricis (strain UAMH7299)</name>
    <dbReference type="NCBI Taxonomy" id="1447883"/>
    <lineage>
        <taxon>Eukaryota</taxon>
        <taxon>Fungi</taxon>
        <taxon>Dikarya</taxon>
        <taxon>Ascomycota</taxon>
        <taxon>Pezizomycotina</taxon>
        <taxon>Eurotiomycetes</taxon>
        <taxon>Eurotiomycetidae</taxon>
        <taxon>Onygenales</taxon>
        <taxon>Onygenales incertae sedis</taxon>
        <taxon>Polytolypa</taxon>
    </lineage>
</organism>
<dbReference type="InterPro" id="IPR005786">
    <property type="entry name" value="B_amino_transII"/>
</dbReference>
<dbReference type="FunFam" id="3.20.10.10:FF:000010">
    <property type="entry name" value="Branched-chain amino acid aminotransferase"/>
    <property type="match status" value="1"/>
</dbReference>
<accession>A0A2B7YFU5</accession>
<evidence type="ECO:0000256" key="7">
    <source>
        <dbReference type="PIRSR" id="PIRSR006468-1"/>
    </source>
</evidence>
<dbReference type="InterPro" id="IPR043132">
    <property type="entry name" value="BCAT-like_C"/>
</dbReference>
<name>A0A2B7YFU5_POLH7</name>
<comment type="similarity">
    <text evidence="3">Belongs to the class-IV pyridoxal-phosphate-dependent aminotransferase family.</text>
</comment>
<evidence type="ECO:0000256" key="2">
    <source>
        <dbReference type="ARBA" id="ARBA00005179"/>
    </source>
</evidence>
<dbReference type="PANTHER" id="PTHR42825">
    <property type="entry name" value="AMINO ACID AMINOTRANSFERASE"/>
    <property type="match status" value="1"/>
</dbReference>
<dbReference type="Gene3D" id="3.20.10.10">
    <property type="entry name" value="D-amino Acid Aminotransferase, subunit A, domain 2"/>
    <property type="match status" value="1"/>
</dbReference>
<dbReference type="GO" id="GO:0004084">
    <property type="term" value="F:branched-chain-amino-acid transaminase activity"/>
    <property type="evidence" value="ECO:0007669"/>
    <property type="project" value="InterPro"/>
</dbReference>
<keyword evidence="5 8" id="KW-0808">Transferase</keyword>
<dbReference type="CDD" id="cd01557">
    <property type="entry name" value="BCAT_beta_family"/>
    <property type="match status" value="1"/>
</dbReference>
<keyword evidence="6" id="KW-0663">Pyridoxal phosphate</keyword>
<feature type="modified residue" description="N6-(pyridoxal phosphate)lysine" evidence="7">
    <location>
        <position position="190"/>
    </location>
</feature>
<sequence>MSFPPPPADIDWTKLSIAIDDSVNGHIESKYTVKTGEWSPPKFVADPYLRVHGLSTGLNYGQQIYEGLKAYRTASNKILLFRPSFHAKRMQHSAAVVSIPPVPTDHFLRCVRLAVAENASWVAPHSTGAALYVRPVVFGSSGHLALTRPSEYTLCVYVHPFGTYHGIAPLPALILEDFDRAAPMGTGNAKVGGNYAPVIRWQEQAMAEGFPMTLHLDSKTRSEIDEFSTSGFLGVKNGEDGKPVIVIPDTKNAIESVTSASCVEIARSLGWTVEIRPIKYEELPIFNEVMAVGTAAALVPIKSITCKSRGDKFVFGEEEGGATKAGPVCSELYSQLNGIQRGDRPDNFAWCEEVGPVEESNGVSA</sequence>
<evidence type="ECO:0000313" key="8">
    <source>
        <dbReference type="EMBL" id="PGH20060.1"/>
    </source>
</evidence>
<comment type="pathway">
    <text evidence="2">Secondary metabolite biosynthesis.</text>
</comment>
<proteinExistence type="inferred from homology"/>
<dbReference type="Proteomes" id="UP000224634">
    <property type="component" value="Unassembled WGS sequence"/>
</dbReference>
<reference evidence="8 9" key="1">
    <citation type="submission" date="2017-10" db="EMBL/GenBank/DDBJ databases">
        <title>Comparative genomics in systemic dimorphic fungi from Ajellomycetaceae.</title>
        <authorList>
            <person name="Munoz J.F."/>
            <person name="Mcewen J.G."/>
            <person name="Clay O.K."/>
            <person name="Cuomo C.A."/>
        </authorList>
    </citation>
    <scope>NUCLEOTIDE SEQUENCE [LARGE SCALE GENOMIC DNA]</scope>
    <source>
        <strain evidence="8 9">UAMH7299</strain>
    </source>
</reference>
<dbReference type="InterPro" id="IPR036038">
    <property type="entry name" value="Aminotransferase-like"/>
</dbReference>
<keyword evidence="4 8" id="KW-0032">Aminotransferase</keyword>
<evidence type="ECO:0000256" key="1">
    <source>
        <dbReference type="ARBA" id="ARBA00001933"/>
    </source>
</evidence>
<dbReference type="SUPFAM" id="SSF56752">
    <property type="entry name" value="D-aminoacid aminotransferase-like PLP-dependent enzymes"/>
    <property type="match status" value="1"/>
</dbReference>
<gene>
    <name evidence="8" type="ORF">AJ80_03710</name>
</gene>
<dbReference type="PIRSF" id="PIRSF006468">
    <property type="entry name" value="BCAT1"/>
    <property type="match status" value="1"/>
</dbReference>
<dbReference type="STRING" id="1447883.A0A2B7YFU5"/>
<keyword evidence="9" id="KW-1185">Reference proteome</keyword>
<dbReference type="FunFam" id="3.30.470.10:FF:000004">
    <property type="entry name" value="Branched-chain-amino-acid aminotransferase"/>
    <property type="match status" value="1"/>
</dbReference>
<dbReference type="Pfam" id="PF01063">
    <property type="entry name" value="Aminotran_4"/>
    <property type="match status" value="1"/>
</dbReference>
<comment type="cofactor">
    <cofactor evidence="1">
        <name>pyridoxal 5'-phosphate</name>
        <dbReference type="ChEBI" id="CHEBI:597326"/>
    </cofactor>
</comment>
<dbReference type="InterPro" id="IPR043131">
    <property type="entry name" value="BCAT-like_N"/>
</dbReference>
<dbReference type="AlphaFoldDB" id="A0A2B7YFU5"/>
<dbReference type="GO" id="GO:0009081">
    <property type="term" value="P:branched-chain amino acid metabolic process"/>
    <property type="evidence" value="ECO:0007669"/>
    <property type="project" value="InterPro"/>
</dbReference>
<evidence type="ECO:0000256" key="5">
    <source>
        <dbReference type="ARBA" id="ARBA00022679"/>
    </source>
</evidence>
<evidence type="ECO:0000256" key="3">
    <source>
        <dbReference type="ARBA" id="ARBA00009320"/>
    </source>
</evidence>
<dbReference type="InterPro" id="IPR001544">
    <property type="entry name" value="Aminotrans_IV"/>
</dbReference>
<comment type="caution">
    <text evidence="8">The sequence shown here is derived from an EMBL/GenBank/DDBJ whole genome shotgun (WGS) entry which is preliminary data.</text>
</comment>
<dbReference type="InterPro" id="IPR033939">
    <property type="entry name" value="BCAT_family"/>
</dbReference>
<dbReference type="PANTHER" id="PTHR42825:SF2">
    <property type="entry name" value="BRANCHED-CHAIN-AMINO-ACID AMINOTRANSFERASE 3, CHLOROPLASTIC-RELATED"/>
    <property type="match status" value="1"/>
</dbReference>
<dbReference type="EMBL" id="PDNA01000043">
    <property type="protein sequence ID" value="PGH20060.1"/>
    <property type="molecule type" value="Genomic_DNA"/>
</dbReference>
<dbReference type="OrthoDB" id="409992at2759"/>
<evidence type="ECO:0000313" key="9">
    <source>
        <dbReference type="Proteomes" id="UP000224634"/>
    </source>
</evidence>